<evidence type="ECO:0000256" key="1">
    <source>
        <dbReference type="ARBA" id="ARBA00004651"/>
    </source>
</evidence>
<feature type="transmembrane region" description="Helical" evidence="8">
    <location>
        <begin position="77"/>
        <end position="102"/>
    </location>
</feature>
<evidence type="ECO:0000256" key="7">
    <source>
        <dbReference type="ARBA" id="ARBA00023136"/>
    </source>
</evidence>
<keyword evidence="3" id="KW-0813">Transport</keyword>
<evidence type="ECO:0000256" key="6">
    <source>
        <dbReference type="ARBA" id="ARBA00022989"/>
    </source>
</evidence>
<feature type="transmembrane region" description="Helical" evidence="8">
    <location>
        <begin position="272"/>
        <end position="296"/>
    </location>
</feature>
<evidence type="ECO:0000256" key="8">
    <source>
        <dbReference type="SAM" id="Phobius"/>
    </source>
</evidence>
<evidence type="ECO:0000313" key="10">
    <source>
        <dbReference type="Proteomes" id="UP000611762"/>
    </source>
</evidence>
<evidence type="ECO:0000313" key="9">
    <source>
        <dbReference type="EMBL" id="MBC8540749.1"/>
    </source>
</evidence>
<keyword evidence="10" id="KW-1185">Reference proteome</keyword>
<keyword evidence="4" id="KW-1003">Cell membrane</keyword>
<name>A0A926DP35_9FIRM</name>
<gene>
    <name evidence="9" type="ORF">H8698_07135</name>
</gene>
<feature type="transmembrane region" description="Helical" evidence="8">
    <location>
        <begin position="248"/>
        <end position="265"/>
    </location>
</feature>
<keyword evidence="7 8" id="KW-0472">Membrane</keyword>
<comment type="caution">
    <text evidence="9">The sequence shown here is derived from an EMBL/GenBank/DDBJ whole genome shotgun (WGS) entry which is preliminary data.</text>
</comment>
<evidence type="ECO:0000256" key="3">
    <source>
        <dbReference type="ARBA" id="ARBA00022448"/>
    </source>
</evidence>
<organism evidence="9 10">
    <name type="scientific">Congzhengia minquanensis</name>
    <dbReference type="NCBI Taxonomy" id="2763657"/>
    <lineage>
        <taxon>Bacteria</taxon>
        <taxon>Bacillati</taxon>
        <taxon>Bacillota</taxon>
        <taxon>Clostridia</taxon>
        <taxon>Eubacteriales</taxon>
        <taxon>Oscillospiraceae</taxon>
        <taxon>Congzhengia</taxon>
    </lineage>
</organism>
<comment type="similarity">
    <text evidence="2">Belongs to the autoinducer-2 exporter (AI-2E) (TC 2.A.86) family.</text>
</comment>
<dbReference type="AlphaFoldDB" id="A0A926DP35"/>
<feature type="transmembrane region" description="Helical" evidence="8">
    <location>
        <begin position="31"/>
        <end position="56"/>
    </location>
</feature>
<comment type="subcellular location">
    <subcellularLocation>
        <location evidence="1">Cell membrane</location>
        <topology evidence="1">Multi-pass membrane protein</topology>
    </subcellularLocation>
</comment>
<accession>A0A926DP35</accession>
<dbReference type="Pfam" id="PF01594">
    <property type="entry name" value="AI-2E_transport"/>
    <property type="match status" value="1"/>
</dbReference>
<feature type="transmembrane region" description="Helical" evidence="8">
    <location>
        <begin position="157"/>
        <end position="183"/>
    </location>
</feature>
<keyword evidence="5 8" id="KW-0812">Transmembrane</keyword>
<dbReference type="InterPro" id="IPR002549">
    <property type="entry name" value="AI-2E-like"/>
</dbReference>
<evidence type="ECO:0000256" key="4">
    <source>
        <dbReference type="ARBA" id="ARBA00022475"/>
    </source>
</evidence>
<protein>
    <submittedName>
        <fullName evidence="9">AI-2E family transporter</fullName>
    </submittedName>
</protein>
<dbReference type="EMBL" id="JACRSU010000002">
    <property type="protein sequence ID" value="MBC8540749.1"/>
    <property type="molecule type" value="Genomic_DNA"/>
</dbReference>
<dbReference type="Proteomes" id="UP000611762">
    <property type="component" value="Unassembled WGS sequence"/>
</dbReference>
<evidence type="ECO:0000256" key="2">
    <source>
        <dbReference type="ARBA" id="ARBA00009773"/>
    </source>
</evidence>
<evidence type="ECO:0000256" key="5">
    <source>
        <dbReference type="ARBA" id="ARBA00022692"/>
    </source>
</evidence>
<proteinExistence type="inferred from homology"/>
<sequence length="368" mass="40808">MKYFESNWFKLLITGMILIVVYKSVDNINGIFSFFGTLLGILMPVIIGCVIALFAYRPVCKLKGLLCKVNNRLVTSHSLVISVLIVYIIFFAVVALAFNFIVPVLYKNVEELVTKLPGYIDSLNGLLRHVEFIPQVDLSFIGEKLLSYFNFERLNEYVSVITGIANSFVSFLVSIIVSIYIILEKEHILLFFSKIKKRFQFDHKTDVVVRYIKKIINLFYSYFAGLLIDSVLIGSISTVVFASFKVPYAVFLGLAVAIGNMIPFFGPIVAALVTYLIGMIGLGPVNALWILVFQFVLGQIDGNIIQPKIVGSQVGVSPLLVLVSVTVFGGLFGPLGMILGVPICASAKLVLEDYLEDGKIDGEKREIT</sequence>
<dbReference type="PANTHER" id="PTHR21716">
    <property type="entry name" value="TRANSMEMBRANE PROTEIN"/>
    <property type="match status" value="1"/>
</dbReference>
<dbReference type="PANTHER" id="PTHR21716:SF53">
    <property type="entry name" value="PERMEASE PERM-RELATED"/>
    <property type="match status" value="1"/>
</dbReference>
<feature type="transmembrane region" description="Helical" evidence="8">
    <location>
        <begin position="316"/>
        <end position="339"/>
    </location>
</feature>
<dbReference type="GO" id="GO:0055085">
    <property type="term" value="P:transmembrane transport"/>
    <property type="evidence" value="ECO:0007669"/>
    <property type="project" value="TreeGrafter"/>
</dbReference>
<keyword evidence="6 8" id="KW-1133">Transmembrane helix</keyword>
<dbReference type="GO" id="GO:0005886">
    <property type="term" value="C:plasma membrane"/>
    <property type="evidence" value="ECO:0007669"/>
    <property type="project" value="UniProtKB-SubCell"/>
</dbReference>
<feature type="transmembrane region" description="Helical" evidence="8">
    <location>
        <begin position="219"/>
        <end position="242"/>
    </location>
</feature>
<reference evidence="9" key="1">
    <citation type="submission" date="2020-08" db="EMBL/GenBank/DDBJ databases">
        <title>Genome public.</title>
        <authorList>
            <person name="Liu C."/>
            <person name="Sun Q."/>
        </authorList>
    </citation>
    <scope>NUCLEOTIDE SEQUENCE</scope>
    <source>
        <strain evidence="9">H8</strain>
    </source>
</reference>
<feature type="transmembrane region" description="Helical" evidence="8">
    <location>
        <begin position="7"/>
        <end position="25"/>
    </location>
</feature>
<dbReference type="RefSeq" id="WP_249311898.1">
    <property type="nucleotide sequence ID" value="NZ_JACRSU010000002.1"/>
</dbReference>